<dbReference type="EC" id="3.4.21.62" evidence="6"/>
<evidence type="ECO:0000256" key="1">
    <source>
        <dbReference type="ARBA" id="ARBA00011073"/>
    </source>
</evidence>
<feature type="domain" description="Peptidase S8/S53" evidence="9">
    <location>
        <begin position="175"/>
        <end position="440"/>
    </location>
</feature>
<dbReference type="GO" id="GO:0004252">
    <property type="term" value="F:serine-type endopeptidase activity"/>
    <property type="evidence" value="ECO:0007669"/>
    <property type="project" value="UniProtKB-UniRule"/>
</dbReference>
<dbReference type="Proteomes" id="UP000019132">
    <property type="component" value="Unassembled WGS sequence"/>
</dbReference>
<evidence type="ECO:0000256" key="2">
    <source>
        <dbReference type="ARBA" id="ARBA00022670"/>
    </source>
</evidence>
<keyword evidence="8" id="KW-0732">Signal</keyword>
<dbReference type="InterPro" id="IPR015500">
    <property type="entry name" value="Peptidase_S8_subtilisin-rel"/>
</dbReference>
<dbReference type="Gene3D" id="3.40.50.200">
    <property type="entry name" value="Peptidase S8/S53 domain"/>
    <property type="match status" value="1"/>
</dbReference>
<protein>
    <recommendedName>
        <fullName evidence="6">subtilisin</fullName>
        <ecNumber evidence="6">3.4.21.62</ecNumber>
    </recommendedName>
</protein>
<dbReference type="InterPro" id="IPR050131">
    <property type="entry name" value="Peptidase_S8_subtilisin-like"/>
</dbReference>
<dbReference type="InterPro" id="IPR023828">
    <property type="entry name" value="Peptidase_S8_Ser-AS"/>
</dbReference>
<dbReference type="AlphaFoldDB" id="K3WRN8"/>
<dbReference type="InParanoid" id="K3WRN8"/>
<dbReference type="HOGENOM" id="CLU_011263_7_3_1"/>
<feature type="signal peptide" evidence="8">
    <location>
        <begin position="1"/>
        <end position="21"/>
    </location>
</feature>
<dbReference type="GO" id="GO:0006508">
    <property type="term" value="P:proteolysis"/>
    <property type="evidence" value="ECO:0007669"/>
    <property type="project" value="UniProtKB-KW"/>
</dbReference>
<keyword evidence="11" id="KW-1185">Reference proteome</keyword>
<dbReference type="eggNOG" id="KOG1153">
    <property type="taxonomic scope" value="Eukaryota"/>
</dbReference>
<reference evidence="11" key="1">
    <citation type="journal article" date="2010" name="Genome Biol.">
        <title>Genome sequence of the necrotrophic plant pathogen Pythium ultimum reveals original pathogenicity mechanisms and effector repertoire.</title>
        <authorList>
            <person name="Levesque C.A."/>
            <person name="Brouwer H."/>
            <person name="Cano L."/>
            <person name="Hamilton J.P."/>
            <person name="Holt C."/>
            <person name="Huitema E."/>
            <person name="Raffaele S."/>
            <person name="Robideau G.P."/>
            <person name="Thines M."/>
            <person name="Win J."/>
            <person name="Zerillo M.M."/>
            <person name="Beakes G.W."/>
            <person name="Boore J.L."/>
            <person name="Busam D."/>
            <person name="Dumas B."/>
            <person name="Ferriera S."/>
            <person name="Fuerstenberg S.I."/>
            <person name="Gachon C.M."/>
            <person name="Gaulin E."/>
            <person name="Govers F."/>
            <person name="Grenville-Briggs L."/>
            <person name="Horner N."/>
            <person name="Hostetler J."/>
            <person name="Jiang R.H."/>
            <person name="Johnson J."/>
            <person name="Krajaejun T."/>
            <person name="Lin H."/>
            <person name="Meijer H.J."/>
            <person name="Moore B."/>
            <person name="Morris P."/>
            <person name="Phuntmart V."/>
            <person name="Puiu D."/>
            <person name="Shetty J."/>
            <person name="Stajich J.E."/>
            <person name="Tripathy S."/>
            <person name="Wawra S."/>
            <person name="van West P."/>
            <person name="Whitty B.R."/>
            <person name="Coutinho P.M."/>
            <person name="Henrissat B."/>
            <person name="Martin F."/>
            <person name="Thomas P.D."/>
            <person name="Tyler B.M."/>
            <person name="De Vries R.P."/>
            <person name="Kamoun S."/>
            <person name="Yandell M."/>
            <person name="Tisserat N."/>
            <person name="Buell C.R."/>
        </authorList>
    </citation>
    <scope>NUCLEOTIDE SEQUENCE</scope>
    <source>
        <strain evidence="11">DAOM:BR144</strain>
    </source>
</reference>
<name>K3WRN8_GLOUD</name>
<dbReference type="STRING" id="431595.K3WRN8"/>
<keyword evidence="2 7" id="KW-0645">Protease</keyword>
<evidence type="ECO:0000313" key="11">
    <source>
        <dbReference type="Proteomes" id="UP000019132"/>
    </source>
</evidence>
<reference evidence="11" key="2">
    <citation type="submission" date="2010-04" db="EMBL/GenBank/DDBJ databases">
        <authorList>
            <person name="Buell R."/>
            <person name="Hamilton J."/>
            <person name="Hostetler J."/>
        </authorList>
    </citation>
    <scope>NUCLEOTIDE SEQUENCE [LARGE SCALE GENOMIC DNA]</scope>
    <source>
        <strain evidence="11">DAOM:BR144</strain>
    </source>
</reference>
<evidence type="ECO:0000256" key="5">
    <source>
        <dbReference type="ARBA" id="ARBA00023529"/>
    </source>
</evidence>
<comment type="similarity">
    <text evidence="1 7">Belongs to the peptidase S8 family.</text>
</comment>
<keyword evidence="4 7" id="KW-0720">Serine protease</keyword>
<feature type="chain" id="PRO_5003872332" description="subtilisin" evidence="8">
    <location>
        <begin position="22"/>
        <end position="474"/>
    </location>
</feature>
<dbReference type="PROSITE" id="PS51892">
    <property type="entry name" value="SUBTILASE"/>
    <property type="match status" value="1"/>
</dbReference>
<evidence type="ECO:0000256" key="6">
    <source>
        <dbReference type="ARBA" id="ARBA00023619"/>
    </source>
</evidence>
<evidence type="ECO:0000259" key="9">
    <source>
        <dbReference type="Pfam" id="PF00082"/>
    </source>
</evidence>
<keyword evidence="3 7" id="KW-0378">Hydrolase</keyword>
<sequence>MNIRFAAFLAAIAVAAGATNAATVHPNVHRKLRQDGTVDLIVRLAQTTESTLESIQEAAFSSRTAKVEAVKSKLQEQSKVASAEVESLLSKEASGLHGGYKNFWISNQVSIKGASFELVTKLAGLASVAEIREQKIIYQKEPTVETAGQTNELVGQEWGIKRIGANKIWADGNIGQGVIVGSIDSGVVGTHEALKRNFLGSHGWFDAENQTALSYDISGHGTHTMGTIAGSHGVGVAPGATWLTCKGSRIYQTAEGPKVGFSDEDLNVCAQFILCPTKPDGSDADCSKAPRVVNNSWGGDGGDDFFKDVVAAWIKAGIVPVFALGNEGPECSTAGSPGDYRNVIGVGATGETDNLAWFSSKGPTLFGTRKPDISAPGFYIRSAYRRSDTDYAVLSGTSMAAPHVAGSIALLLATQPDLAIDEVKVALYTTTDQKGLQPSNYTCGGTSDAAWPNNQWGHGRLNILNAYEGFRPAP</sequence>
<dbReference type="SUPFAM" id="SSF52743">
    <property type="entry name" value="Subtilisin-like"/>
    <property type="match status" value="1"/>
</dbReference>
<evidence type="ECO:0000313" key="10">
    <source>
        <dbReference type="EnsemblProtists" id="PYU1_T007632"/>
    </source>
</evidence>
<feature type="active site" description="Charge relay system" evidence="7">
    <location>
        <position position="220"/>
    </location>
</feature>
<feature type="active site" description="Charge relay system" evidence="7">
    <location>
        <position position="398"/>
    </location>
</feature>
<reference evidence="10" key="3">
    <citation type="submission" date="2015-02" db="UniProtKB">
        <authorList>
            <consortium name="EnsemblProtists"/>
        </authorList>
    </citation>
    <scope>IDENTIFICATION</scope>
    <source>
        <strain evidence="10">DAOM BR144</strain>
    </source>
</reference>
<evidence type="ECO:0000256" key="3">
    <source>
        <dbReference type="ARBA" id="ARBA00022801"/>
    </source>
</evidence>
<feature type="active site" description="Charge relay system" evidence="7">
    <location>
        <position position="184"/>
    </location>
</feature>
<proteinExistence type="inferred from homology"/>
<dbReference type="InterPro" id="IPR036852">
    <property type="entry name" value="Peptidase_S8/S53_dom_sf"/>
</dbReference>
<comment type="catalytic activity">
    <reaction evidence="5">
        <text>Hydrolysis of proteins with broad specificity for peptide bonds, and a preference for a large uncharged residue in P1. Hydrolyzes peptide amides.</text>
        <dbReference type="EC" id="3.4.21.62"/>
    </reaction>
</comment>
<dbReference type="InterPro" id="IPR000209">
    <property type="entry name" value="Peptidase_S8/S53_dom"/>
</dbReference>
<dbReference type="EMBL" id="GL376585">
    <property type="status" value="NOT_ANNOTATED_CDS"/>
    <property type="molecule type" value="Genomic_DNA"/>
</dbReference>
<evidence type="ECO:0000256" key="7">
    <source>
        <dbReference type="PROSITE-ProRule" id="PRU01240"/>
    </source>
</evidence>
<organism evidence="10 11">
    <name type="scientific">Globisporangium ultimum (strain ATCC 200006 / CBS 805.95 / DAOM BR144)</name>
    <name type="common">Pythium ultimum</name>
    <dbReference type="NCBI Taxonomy" id="431595"/>
    <lineage>
        <taxon>Eukaryota</taxon>
        <taxon>Sar</taxon>
        <taxon>Stramenopiles</taxon>
        <taxon>Oomycota</taxon>
        <taxon>Peronosporomycetes</taxon>
        <taxon>Pythiales</taxon>
        <taxon>Pythiaceae</taxon>
        <taxon>Globisporangium</taxon>
    </lineage>
</organism>
<dbReference type="EnsemblProtists" id="PYU1_T007632">
    <property type="protein sequence ID" value="PYU1_T007632"/>
    <property type="gene ID" value="PYU1_G007616"/>
</dbReference>
<dbReference type="Pfam" id="PF00082">
    <property type="entry name" value="Peptidase_S8"/>
    <property type="match status" value="1"/>
</dbReference>
<dbReference type="PRINTS" id="PR00723">
    <property type="entry name" value="SUBTILISIN"/>
</dbReference>
<dbReference type="OMA" id="FWIAPVA"/>
<dbReference type="VEuPathDB" id="FungiDB:PYU1_G007616"/>
<dbReference type="PROSITE" id="PS00138">
    <property type="entry name" value="SUBTILASE_SER"/>
    <property type="match status" value="1"/>
</dbReference>
<dbReference type="PANTHER" id="PTHR43806">
    <property type="entry name" value="PEPTIDASE S8"/>
    <property type="match status" value="1"/>
</dbReference>
<dbReference type="PANTHER" id="PTHR43806:SF67">
    <property type="entry name" value="EGF-LIKE DOMAIN-CONTAINING PROTEIN"/>
    <property type="match status" value="1"/>
</dbReference>
<evidence type="ECO:0000256" key="4">
    <source>
        <dbReference type="ARBA" id="ARBA00022825"/>
    </source>
</evidence>
<accession>K3WRN8</accession>
<evidence type="ECO:0000256" key="8">
    <source>
        <dbReference type="SAM" id="SignalP"/>
    </source>
</evidence>